<evidence type="ECO:0000313" key="1">
    <source>
        <dbReference type="EMBL" id="KAF9695775.1"/>
    </source>
</evidence>
<protein>
    <submittedName>
        <fullName evidence="1">Uncharacterized protein</fullName>
    </submittedName>
</protein>
<name>A0A8H7J018_9PLEO</name>
<keyword evidence="2" id="KW-1185">Reference proteome</keyword>
<comment type="caution">
    <text evidence="1">The sequence shown here is derived from an EMBL/GenBank/DDBJ whole genome shotgun (WGS) entry which is preliminary data.</text>
</comment>
<accession>A0A8H7J018</accession>
<reference evidence="1" key="2">
    <citation type="submission" date="2020-09" db="EMBL/GenBank/DDBJ databases">
        <title>Reference genome assembly for Australian Ascochyta lentis isolate Al4.</title>
        <authorList>
            <person name="Lee R.C."/>
            <person name="Farfan-Caceres L.M."/>
            <person name="Debler J.W."/>
            <person name="Williams A.H."/>
            <person name="Henares B.M."/>
        </authorList>
    </citation>
    <scope>NUCLEOTIDE SEQUENCE</scope>
    <source>
        <strain evidence="1">Al4</strain>
    </source>
</reference>
<sequence length="301" mass="32137">MAHSGYHPLYDGPLFESADTIFFDFDASEGSGSQPGTGGPVFDTPQINVTSDYNRAIAFMDCATAQYSDSSHGHRNTGESLLSRNTEANFEYTVSSLDEGPAQAVAEFQAFETVATFPAVQGRTAADFGLTFNSQVTHNSSCTWQPAGSHEEYPTDSSSGYIVTPGPTEVTDTDEGHHHTGLHQLSSVRTAYDGPPKYSTQIDSDLAGLSLHPPASDMVDPQGGMLLPLLQDGPTMERSFPPYMYTAESNLLGGPDTHLFGSPISVFVSCDRAIEGLAGEQGLHSDVPSRSVIPLSPICLY</sequence>
<dbReference type="EMBL" id="RZGK01000010">
    <property type="protein sequence ID" value="KAF9695775.1"/>
    <property type="molecule type" value="Genomic_DNA"/>
</dbReference>
<dbReference type="OrthoDB" id="10586908at2759"/>
<evidence type="ECO:0000313" key="2">
    <source>
        <dbReference type="Proteomes" id="UP000651452"/>
    </source>
</evidence>
<dbReference type="AlphaFoldDB" id="A0A8H7J018"/>
<organism evidence="1 2">
    <name type="scientific">Ascochyta lentis</name>
    <dbReference type="NCBI Taxonomy" id="205686"/>
    <lineage>
        <taxon>Eukaryota</taxon>
        <taxon>Fungi</taxon>
        <taxon>Dikarya</taxon>
        <taxon>Ascomycota</taxon>
        <taxon>Pezizomycotina</taxon>
        <taxon>Dothideomycetes</taxon>
        <taxon>Pleosporomycetidae</taxon>
        <taxon>Pleosporales</taxon>
        <taxon>Pleosporineae</taxon>
        <taxon>Didymellaceae</taxon>
        <taxon>Ascochyta</taxon>
    </lineage>
</organism>
<gene>
    <name evidence="1" type="ORF">EKO04_005825</name>
</gene>
<proteinExistence type="predicted"/>
<dbReference type="Proteomes" id="UP000651452">
    <property type="component" value="Unassembled WGS sequence"/>
</dbReference>
<reference evidence="1" key="1">
    <citation type="submission" date="2018-12" db="EMBL/GenBank/DDBJ databases">
        <authorList>
            <person name="Syme R.A."/>
            <person name="Farfan-Caceres L."/>
            <person name="Lichtenzveig J."/>
        </authorList>
    </citation>
    <scope>NUCLEOTIDE SEQUENCE</scope>
    <source>
        <strain evidence="1">Al4</strain>
    </source>
</reference>